<evidence type="ECO:0000313" key="4">
    <source>
        <dbReference type="Proteomes" id="UP000198280"/>
    </source>
</evidence>
<keyword evidence="1 2" id="KW-0732">Signal</keyword>
<dbReference type="PANTHER" id="PTHR46580:SF4">
    <property type="entry name" value="ATP_GTP-BINDING PROTEIN"/>
    <property type="match status" value="1"/>
</dbReference>
<dbReference type="Gene3D" id="2.115.10.10">
    <property type="entry name" value="Tachylectin 2"/>
    <property type="match status" value="2"/>
</dbReference>
<evidence type="ECO:0000313" key="3">
    <source>
        <dbReference type="EMBL" id="SNT59138.1"/>
    </source>
</evidence>
<dbReference type="OrthoDB" id="9815928at2"/>
<evidence type="ECO:0000256" key="1">
    <source>
        <dbReference type="ARBA" id="ARBA00022729"/>
    </source>
</evidence>
<reference evidence="3 4" key="1">
    <citation type="submission" date="2017-06" db="EMBL/GenBank/DDBJ databases">
        <authorList>
            <person name="Kim H.J."/>
            <person name="Triplett B.A."/>
        </authorList>
    </citation>
    <scope>NUCLEOTIDE SEQUENCE [LARGE SCALE GENOMIC DNA]</scope>
    <source>
        <strain evidence="3 4">CGMCC 4.1858</strain>
    </source>
</reference>
<dbReference type="InterPro" id="IPR013517">
    <property type="entry name" value="FG-GAP"/>
</dbReference>
<protein>
    <submittedName>
        <fullName evidence="3">Peptidase inhibitor family I36</fullName>
    </submittedName>
</protein>
<dbReference type="InterPro" id="IPR028994">
    <property type="entry name" value="Integrin_alpha_N"/>
</dbReference>
<sequence>MQKRFMRGVATLSGLMAAGTVLATMNAVPAAAKDVYGCTVGYWCGWSGEAGNGKRYMTNKNVADLGAWSNKIHSHVNRTKLIACTYDAKNYVPWDGYGAEGPASSSLAWSSDNPATTSSIKFVRTERECIQPAYPSWVAETTPKALGFGDMNGDLKADIIARDKVGRLWFTSGNGAGRLIGSGGWNGMNALTRHGDFSRDGREDLIAREASTGKLWLYPGTGTGSLGTRRLIGSSGWNGMRTITAFGDLTGDGRSDLIAVQKSTGKLYLYPGTSTGKLGARKLIGSGGWNAMNALVGMGDMNGDGRPDLYAREAATGKLWLYPGRSGALGKRVLAGTGGWNAMAGLIAPGDFSGDGRADLAAVTNDKYKIGGYAGNPGWLITYRGRGNGLLLGGQRTDGEWWGLNGFC</sequence>
<dbReference type="Proteomes" id="UP000198280">
    <property type="component" value="Unassembled WGS sequence"/>
</dbReference>
<name>A0A239NXK2_9ACTN</name>
<keyword evidence="4" id="KW-1185">Reference proteome</keyword>
<feature type="signal peptide" evidence="2">
    <location>
        <begin position="1"/>
        <end position="23"/>
    </location>
</feature>
<dbReference type="AlphaFoldDB" id="A0A239NXK2"/>
<dbReference type="Pfam" id="PF13517">
    <property type="entry name" value="FG-GAP_3"/>
    <property type="match status" value="1"/>
</dbReference>
<dbReference type="EMBL" id="FZOF01000053">
    <property type="protein sequence ID" value="SNT59138.1"/>
    <property type="molecule type" value="Genomic_DNA"/>
</dbReference>
<dbReference type="RefSeq" id="WP_089229321.1">
    <property type="nucleotide sequence ID" value="NZ_FZOF01000053.1"/>
</dbReference>
<organism evidence="3 4">
    <name type="scientific">Actinacidiphila glaucinigra</name>
    <dbReference type="NCBI Taxonomy" id="235986"/>
    <lineage>
        <taxon>Bacteria</taxon>
        <taxon>Bacillati</taxon>
        <taxon>Actinomycetota</taxon>
        <taxon>Actinomycetes</taxon>
        <taxon>Kitasatosporales</taxon>
        <taxon>Streptomycetaceae</taxon>
        <taxon>Actinacidiphila</taxon>
    </lineage>
</organism>
<evidence type="ECO:0000256" key="2">
    <source>
        <dbReference type="SAM" id="SignalP"/>
    </source>
</evidence>
<dbReference type="SUPFAM" id="SSF69318">
    <property type="entry name" value="Integrin alpha N-terminal domain"/>
    <property type="match status" value="1"/>
</dbReference>
<proteinExistence type="predicted"/>
<accession>A0A239NXK2</accession>
<dbReference type="Pfam" id="PF03995">
    <property type="entry name" value="Inhibitor_I36"/>
    <property type="match status" value="1"/>
</dbReference>
<gene>
    <name evidence="3" type="ORF">SAMN05216252_15323</name>
</gene>
<feature type="chain" id="PRO_5038414792" evidence="2">
    <location>
        <begin position="24"/>
        <end position="408"/>
    </location>
</feature>
<dbReference type="PANTHER" id="PTHR46580">
    <property type="entry name" value="SENSOR KINASE-RELATED"/>
    <property type="match status" value="1"/>
</dbReference>